<proteinExistence type="predicted"/>
<keyword evidence="2" id="KW-1185">Reference proteome</keyword>
<gene>
    <name evidence="1" type="ORF">SAMN05421738_108176</name>
</gene>
<dbReference type="OrthoDB" id="674183at2"/>
<sequence length="128" mass="14705">MNATILEEKVFIDSALLTSIEEESQVIIHCKMTADEYSNAARIWPSTYLIDNQNNKNCQLVYAEGITMYLTWTYIEEGSSLDFTLIFNGLSKSCKSFDLVELIPQAGGFEYRKIPRNNSDVYYIEFSE</sequence>
<dbReference type="EMBL" id="FOUZ01000008">
    <property type="protein sequence ID" value="SFN22798.1"/>
    <property type="molecule type" value="Genomic_DNA"/>
</dbReference>
<evidence type="ECO:0000313" key="1">
    <source>
        <dbReference type="EMBL" id="SFN22798.1"/>
    </source>
</evidence>
<organism evidence="1 2">
    <name type="scientific">Algoriella xinjiangensis</name>
    <dbReference type="NCBI Taxonomy" id="684065"/>
    <lineage>
        <taxon>Bacteria</taxon>
        <taxon>Pseudomonadati</taxon>
        <taxon>Bacteroidota</taxon>
        <taxon>Flavobacteriia</taxon>
        <taxon>Flavobacteriales</taxon>
        <taxon>Weeksellaceae</taxon>
        <taxon>Algoriella</taxon>
    </lineage>
</organism>
<name>A0A1I4XA24_9FLAO</name>
<evidence type="ECO:0000313" key="2">
    <source>
        <dbReference type="Proteomes" id="UP000199149"/>
    </source>
</evidence>
<dbReference type="Proteomes" id="UP000199149">
    <property type="component" value="Unassembled WGS sequence"/>
</dbReference>
<dbReference type="RefSeq" id="WP_092908410.1">
    <property type="nucleotide sequence ID" value="NZ_FOUZ01000008.1"/>
</dbReference>
<dbReference type="AlphaFoldDB" id="A0A1I4XA24"/>
<accession>A0A1I4XA24</accession>
<protein>
    <submittedName>
        <fullName evidence="1">Uncharacterized protein</fullName>
    </submittedName>
</protein>
<reference evidence="2" key="1">
    <citation type="submission" date="2016-10" db="EMBL/GenBank/DDBJ databases">
        <authorList>
            <person name="Varghese N."/>
            <person name="Submissions S."/>
        </authorList>
    </citation>
    <scope>NUCLEOTIDE SEQUENCE [LARGE SCALE GENOMIC DNA]</scope>
    <source>
        <strain evidence="2">XJ109</strain>
    </source>
</reference>
<dbReference type="STRING" id="684065.SAMN05421738_108176"/>